<dbReference type="SUPFAM" id="SSF53254">
    <property type="entry name" value="Phosphoglycerate mutase-like"/>
    <property type="match status" value="1"/>
</dbReference>
<protein>
    <submittedName>
        <fullName evidence="1">Phosphohistidine phosphatase</fullName>
    </submittedName>
</protein>
<dbReference type="RefSeq" id="WP_110389116.1">
    <property type="nucleotide sequence ID" value="NZ_CALCOA010000170.1"/>
</dbReference>
<dbReference type="Proteomes" id="UP000247555">
    <property type="component" value="Unassembled WGS sequence"/>
</dbReference>
<dbReference type="CDD" id="cd07067">
    <property type="entry name" value="HP_PGM_like"/>
    <property type="match status" value="1"/>
</dbReference>
<evidence type="ECO:0000313" key="2">
    <source>
        <dbReference type="Proteomes" id="UP000247555"/>
    </source>
</evidence>
<dbReference type="Pfam" id="PF00300">
    <property type="entry name" value="His_Phos_1"/>
    <property type="match status" value="1"/>
</dbReference>
<name>A0A318LJ99_9NEIS</name>
<gene>
    <name evidence="1" type="ORF">DFR34_1016</name>
</gene>
<dbReference type="OrthoDB" id="9814783at2"/>
<dbReference type="InterPro" id="IPR013078">
    <property type="entry name" value="His_Pase_superF_clade-1"/>
</dbReference>
<accession>A0A318LJ99</accession>
<evidence type="ECO:0000313" key="1">
    <source>
        <dbReference type="EMBL" id="PXX81777.1"/>
    </source>
</evidence>
<reference evidence="1 2" key="1">
    <citation type="submission" date="2018-05" db="EMBL/GenBank/DDBJ databases">
        <title>Genomic Encyclopedia of Type Strains, Phase IV (KMG-IV): sequencing the most valuable type-strain genomes for metagenomic binning, comparative biology and taxonomic classification.</title>
        <authorList>
            <person name="Goeker M."/>
        </authorList>
    </citation>
    <scope>NUCLEOTIDE SEQUENCE [LARGE SCALE GENOMIC DNA]</scope>
    <source>
        <strain evidence="1 2">DSM 29661</strain>
    </source>
</reference>
<sequence length="155" mass="17430">MDLILWRHAEAEEGSNDLARELTRKGQQQAGLMAAWLRLRLPRDFQLLASEARRSQQTAAFLSKNYRVLPEINPDATVESVLKASHWPDARHPIVLVGHQPYMGMIASQLIGGEAQMWNVKKGGVWWISQRVRHGIAQNSLKLVLNPGMLTASDD</sequence>
<keyword evidence="2" id="KW-1185">Reference proteome</keyword>
<dbReference type="InterPro" id="IPR029033">
    <property type="entry name" value="His_PPase_superfam"/>
</dbReference>
<dbReference type="AlphaFoldDB" id="A0A318LJ99"/>
<organism evidence="1 2">
    <name type="scientific">Rivihabitans pingtungensis</name>
    <dbReference type="NCBI Taxonomy" id="1054498"/>
    <lineage>
        <taxon>Bacteria</taxon>
        <taxon>Pseudomonadati</taxon>
        <taxon>Pseudomonadota</taxon>
        <taxon>Betaproteobacteria</taxon>
        <taxon>Neisseriales</taxon>
        <taxon>Aquaspirillaceae</taxon>
        <taxon>Rivihabitans</taxon>
    </lineage>
</organism>
<dbReference type="Gene3D" id="3.40.50.1240">
    <property type="entry name" value="Phosphoglycerate mutase-like"/>
    <property type="match status" value="1"/>
</dbReference>
<comment type="caution">
    <text evidence="1">The sequence shown here is derived from an EMBL/GenBank/DDBJ whole genome shotgun (WGS) entry which is preliminary data.</text>
</comment>
<dbReference type="SMART" id="SM00855">
    <property type="entry name" value="PGAM"/>
    <property type="match status" value="1"/>
</dbReference>
<proteinExistence type="predicted"/>
<dbReference type="EMBL" id="QJKI01000001">
    <property type="protein sequence ID" value="PXX81777.1"/>
    <property type="molecule type" value="Genomic_DNA"/>
</dbReference>